<protein>
    <submittedName>
        <fullName evidence="2">Transposase</fullName>
    </submittedName>
</protein>
<evidence type="ECO:0000313" key="3">
    <source>
        <dbReference type="Proteomes" id="UP000198921"/>
    </source>
</evidence>
<dbReference type="InterPro" id="IPR002514">
    <property type="entry name" value="Transposase_8"/>
</dbReference>
<keyword evidence="3" id="KW-1185">Reference proteome</keyword>
<dbReference type="GO" id="GO:0004803">
    <property type="term" value="F:transposase activity"/>
    <property type="evidence" value="ECO:0007669"/>
    <property type="project" value="InterPro"/>
</dbReference>
<sequence length="109" mass="12402">MADRSVRYPQELRERAVRLVAESRPDHATEWEAMRSVAQKLGIGSTETVRKWVRKAEVDAGVRPGVTSEESAELRRLRAENRELRRANEILKAAAGFFAAELDRPQRTS</sequence>
<feature type="coiled-coil region" evidence="1">
    <location>
        <begin position="67"/>
        <end position="94"/>
    </location>
</feature>
<evidence type="ECO:0000256" key="1">
    <source>
        <dbReference type="SAM" id="Coils"/>
    </source>
</evidence>
<gene>
    <name evidence="2" type="ORF">SAMN05660209_04995</name>
</gene>
<reference evidence="3" key="1">
    <citation type="submission" date="2016-10" db="EMBL/GenBank/DDBJ databases">
        <authorList>
            <person name="Varghese N."/>
            <person name="Submissions S."/>
        </authorList>
    </citation>
    <scope>NUCLEOTIDE SEQUENCE [LARGE SCALE GENOMIC DNA]</scope>
    <source>
        <strain evidence="3">DSM 45422</strain>
    </source>
</reference>
<proteinExistence type="predicted"/>
<dbReference type="InterPro" id="IPR036388">
    <property type="entry name" value="WH-like_DNA-bd_sf"/>
</dbReference>
<dbReference type="Pfam" id="PF01527">
    <property type="entry name" value="HTH_Tnp_1"/>
    <property type="match status" value="1"/>
</dbReference>
<dbReference type="InterPro" id="IPR009057">
    <property type="entry name" value="Homeodomain-like_sf"/>
</dbReference>
<dbReference type="SUPFAM" id="SSF46689">
    <property type="entry name" value="Homeodomain-like"/>
    <property type="match status" value="1"/>
</dbReference>
<dbReference type="EMBL" id="FNOT01000028">
    <property type="protein sequence ID" value="SDZ19571.1"/>
    <property type="molecule type" value="Genomic_DNA"/>
</dbReference>
<dbReference type="Gene3D" id="1.10.10.10">
    <property type="entry name" value="Winged helix-like DNA-binding domain superfamily/Winged helix DNA-binding domain"/>
    <property type="match status" value="1"/>
</dbReference>
<dbReference type="STRING" id="1137993.SAMN05660209_04995"/>
<dbReference type="Proteomes" id="UP000198921">
    <property type="component" value="Unassembled WGS sequence"/>
</dbReference>
<dbReference type="GO" id="GO:0006313">
    <property type="term" value="P:DNA transposition"/>
    <property type="evidence" value="ECO:0007669"/>
    <property type="project" value="InterPro"/>
</dbReference>
<dbReference type="GO" id="GO:0003677">
    <property type="term" value="F:DNA binding"/>
    <property type="evidence" value="ECO:0007669"/>
    <property type="project" value="InterPro"/>
</dbReference>
<name>A0A1H3R2N9_9ACTN</name>
<accession>A0A1H3R2N9</accession>
<organism evidence="2 3">
    <name type="scientific">Geodermatophilus africanus</name>
    <dbReference type="NCBI Taxonomy" id="1137993"/>
    <lineage>
        <taxon>Bacteria</taxon>
        <taxon>Bacillati</taxon>
        <taxon>Actinomycetota</taxon>
        <taxon>Actinomycetes</taxon>
        <taxon>Geodermatophilales</taxon>
        <taxon>Geodermatophilaceae</taxon>
        <taxon>Geodermatophilus</taxon>
    </lineage>
</organism>
<dbReference type="AlphaFoldDB" id="A0A1H3R2N9"/>
<evidence type="ECO:0000313" key="2">
    <source>
        <dbReference type="EMBL" id="SDZ19571.1"/>
    </source>
</evidence>
<keyword evidence="1" id="KW-0175">Coiled coil</keyword>